<dbReference type="Pfam" id="PF00067">
    <property type="entry name" value="p450"/>
    <property type="match status" value="1"/>
</dbReference>
<organism evidence="7 8">
    <name type="scientific">Aspergillus bombycis</name>
    <dbReference type="NCBI Taxonomy" id="109264"/>
    <lineage>
        <taxon>Eukaryota</taxon>
        <taxon>Fungi</taxon>
        <taxon>Dikarya</taxon>
        <taxon>Ascomycota</taxon>
        <taxon>Pezizomycotina</taxon>
        <taxon>Eurotiomycetes</taxon>
        <taxon>Eurotiomycetidae</taxon>
        <taxon>Eurotiales</taxon>
        <taxon>Aspergillaceae</taxon>
        <taxon>Aspergillus</taxon>
    </lineage>
</organism>
<keyword evidence="6" id="KW-0732">Signal</keyword>
<evidence type="ECO:0000313" key="8">
    <source>
        <dbReference type="Proteomes" id="UP000179179"/>
    </source>
</evidence>
<comment type="similarity">
    <text evidence="2">Belongs to the cytochrome P450 family.</text>
</comment>
<dbReference type="Proteomes" id="UP000179179">
    <property type="component" value="Unassembled WGS sequence"/>
</dbReference>
<accession>A0A1F7ZWH6</accession>
<comment type="cofactor">
    <cofactor evidence="1">
        <name>heme</name>
        <dbReference type="ChEBI" id="CHEBI:30413"/>
    </cofactor>
</comment>
<dbReference type="GeneID" id="34450996"/>
<dbReference type="GO" id="GO:0004497">
    <property type="term" value="F:monooxygenase activity"/>
    <property type="evidence" value="ECO:0007669"/>
    <property type="project" value="UniProtKB-KW"/>
</dbReference>
<dbReference type="OrthoDB" id="3934656at2759"/>
<keyword evidence="7" id="KW-0503">Monooxygenase</keyword>
<evidence type="ECO:0000256" key="1">
    <source>
        <dbReference type="ARBA" id="ARBA00001971"/>
    </source>
</evidence>
<evidence type="ECO:0000313" key="7">
    <source>
        <dbReference type="EMBL" id="OGM43823.1"/>
    </source>
</evidence>
<evidence type="ECO:0000256" key="6">
    <source>
        <dbReference type="SAM" id="SignalP"/>
    </source>
</evidence>
<protein>
    <submittedName>
        <fullName evidence="7">Cytochrome P450 monooxygenase</fullName>
    </submittedName>
</protein>
<dbReference type="GO" id="GO:0044550">
    <property type="term" value="P:secondary metabolite biosynthetic process"/>
    <property type="evidence" value="ECO:0007669"/>
    <property type="project" value="UniProtKB-ARBA"/>
</dbReference>
<proteinExistence type="inferred from homology"/>
<dbReference type="GO" id="GO:0020037">
    <property type="term" value="F:heme binding"/>
    <property type="evidence" value="ECO:0007669"/>
    <property type="project" value="InterPro"/>
</dbReference>
<evidence type="ECO:0000256" key="2">
    <source>
        <dbReference type="ARBA" id="ARBA00010617"/>
    </source>
</evidence>
<dbReference type="PANTHER" id="PTHR24305:SF235">
    <property type="entry name" value="CYTOCHROME P450 MONOOXYGENASE APDB-RELATED"/>
    <property type="match status" value="1"/>
</dbReference>
<evidence type="ECO:0000256" key="3">
    <source>
        <dbReference type="ARBA" id="ARBA00022723"/>
    </source>
</evidence>
<dbReference type="InterPro" id="IPR001128">
    <property type="entry name" value="Cyt_P450"/>
</dbReference>
<dbReference type="InterPro" id="IPR036396">
    <property type="entry name" value="Cyt_P450_sf"/>
</dbReference>
<dbReference type="GO" id="GO:0016705">
    <property type="term" value="F:oxidoreductase activity, acting on paired donors, with incorporation or reduction of molecular oxygen"/>
    <property type="evidence" value="ECO:0007669"/>
    <property type="project" value="InterPro"/>
</dbReference>
<evidence type="ECO:0000256" key="5">
    <source>
        <dbReference type="ARBA" id="ARBA00023004"/>
    </source>
</evidence>
<keyword evidence="4" id="KW-0560">Oxidoreductase</keyword>
<keyword evidence="5" id="KW-0408">Iron</keyword>
<dbReference type="EMBL" id="LYCR01000064">
    <property type="protein sequence ID" value="OGM43823.1"/>
    <property type="molecule type" value="Genomic_DNA"/>
</dbReference>
<comment type="caution">
    <text evidence="7">The sequence shown here is derived from an EMBL/GenBank/DDBJ whole genome shotgun (WGS) entry which is preliminary data.</text>
</comment>
<dbReference type="InterPro" id="IPR050121">
    <property type="entry name" value="Cytochrome_P450_monoxygenase"/>
</dbReference>
<dbReference type="Gene3D" id="1.10.630.10">
    <property type="entry name" value="Cytochrome P450"/>
    <property type="match status" value="2"/>
</dbReference>
<keyword evidence="3" id="KW-0479">Metal-binding</keyword>
<dbReference type="PANTHER" id="PTHR24305">
    <property type="entry name" value="CYTOCHROME P450"/>
    <property type="match status" value="1"/>
</dbReference>
<dbReference type="STRING" id="109264.A0A1F7ZWH6"/>
<evidence type="ECO:0000256" key="4">
    <source>
        <dbReference type="ARBA" id="ARBA00023002"/>
    </source>
</evidence>
<name>A0A1F7ZWH6_9EURO</name>
<dbReference type="AlphaFoldDB" id="A0A1F7ZWH6"/>
<keyword evidence="8" id="KW-1185">Reference proteome</keyword>
<feature type="chain" id="PRO_5009534212" evidence="6">
    <location>
        <begin position="20"/>
        <end position="463"/>
    </location>
</feature>
<dbReference type="SUPFAM" id="SSF48264">
    <property type="entry name" value="Cytochrome P450"/>
    <property type="match status" value="1"/>
</dbReference>
<reference evidence="7 8" key="1">
    <citation type="journal article" date="2016" name="Genome Biol. Evol.">
        <title>Draft genome sequence of an aflatoxigenic Aspergillus species, A. bombycis.</title>
        <authorList>
            <person name="Moore G.G."/>
            <person name="Mack B.M."/>
            <person name="Beltz S.B."/>
            <person name="Gilbert M.K."/>
        </authorList>
    </citation>
    <scope>NUCLEOTIDE SEQUENCE [LARGE SCALE GENOMIC DNA]</scope>
    <source>
        <strain evidence="8">NRRL 26010</strain>
    </source>
</reference>
<feature type="signal peptide" evidence="6">
    <location>
        <begin position="1"/>
        <end position="19"/>
    </location>
</feature>
<dbReference type="RefSeq" id="XP_022387540.1">
    <property type="nucleotide sequence ID" value="XM_022534735.1"/>
</dbReference>
<sequence length="463" mass="51370">MVVCVITILILGLFAFVRALCNYTRLSTVPGPLSTGLSDLWRTYARNTGNYGCSVAGLHKKYGKVVRLGPRSISVSDPTAIFPVYNGRPSERSTFEPGNSTVFAQGPSARSTDVESNLLSKTTRRRCLESAMRYEGIVDQAANNLMTSLRQQPVVHLTTILQGFATDFIHRLILEESVTQDIPSNAQGAGCHWYNCPTKWLTFPMIEYALLRSPTARLKRRRGISFIHQKAQGGINGSRSFRATDDRAISSRLGLPQSCGNADGTYANIAMAFISTFSSLLNHDNVMARLRSDIDTAFNKGLLSDPPQWQELGKLRFLDAVIKESMRQLPSLSYSHEVVTPPEGAIVAGYYIPPGTMMELHSEALRGDPGIYGEDVHNYRPARWLCADPRQRWAMSQNLLPFSTSINTSPKARVAWLELKKTVALLLLKFDLQLIRPGEGLILGDRSDQGLPALMTYCTPRNR</sequence>
<dbReference type="GO" id="GO:0005506">
    <property type="term" value="F:iron ion binding"/>
    <property type="evidence" value="ECO:0007669"/>
    <property type="project" value="InterPro"/>
</dbReference>
<gene>
    <name evidence="7" type="ORF">ABOM_007606</name>
</gene>